<keyword evidence="1" id="KW-0472">Membrane</keyword>
<dbReference type="Proteomes" id="UP000652761">
    <property type="component" value="Unassembled WGS sequence"/>
</dbReference>
<feature type="transmembrane region" description="Helical" evidence="1">
    <location>
        <begin position="62"/>
        <end position="79"/>
    </location>
</feature>
<reference evidence="2" key="1">
    <citation type="submission" date="2017-07" db="EMBL/GenBank/DDBJ databases">
        <title>Taro Niue Genome Assembly and Annotation.</title>
        <authorList>
            <person name="Atibalentja N."/>
            <person name="Keating K."/>
            <person name="Fields C.J."/>
        </authorList>
    </citation>
    <scope>NUCLEOTIDE SEQUENCE</scope>
    <source>
        <strain evidence="2">Niue_2</strain>
        <tissue evidence="2">Leaf</tissue>
    </source>
</reference>
<keyword evidence="1" id="KW-1133">Transmembrane helix</keyword>
<protein>
    <submittedName>
        <fullName evidence="2">Uncharacterized protein</fullName>
    </submittedName>
</protein>
<keyword evidence="3" id="KW-1185">Reference proteome</keyword>
<evidence type="ECO:0000313" key="3">
    <source>
        <dbReference type="Proteomes" id="UP000652761"/>
    </source>
</evidence>
<dbReference type="AlphaFoldDB" id="A0A843V8B6"/>
<keyword evidence="1" id="KW-0812">Transmembrane</keyword>
<comment type="caution">
    <text evidence="2">The sequence shown here is derived from an EMBL/GenBank/DDBJ whole genome shotgun (WGS) entry which is preliminary data.</text>
</comment>
<gene>
    <name evidence="2" type="ORF">Taro_023439</name>
</gene>
<proteinExistence type="predicted"/>
<evidence type="ECO:0000313" key="2">
    <source>
        <dbReference type="EMBL" id="MQL90837.1"/>
    </source>
</evidence>
<feature type="transmembrane region" description="Helical" evidence="1">
    <location>
        <begin position="36"/>
        <end position="55"/>
    </location>
</feature>
<name>A0A843V8B6_COLES</name>
<feature type="non-terminal residue" evidence="2">
    <location>
        <position position="163"/>
    </location>
</feature>
<evidence type="ECO:0000256" key="1">
    <source>
        <dbReference type="SAM" id="Phobius"/>
    </source>
</evidence>
<organism evidence="2 3">
    <name type="scientific">Colocasia esculenta</name>
    <name type="common">Wild taro</name>
    <name type="synonym">Arum esculentum</name>
    <dbReference type="NCBI Taxonomy" id="4460"/>
    <lineage>
        <taxon>Eukaryota</taxon>
        <taxon>Viridiplantae</taxon>
        <taxon>Streptophyta</taxon>
        <taxon>Embryophyta</taxon>
        <taxon>Tracheophyta</taxon>
        <taxon>Spermatophyta</taxon>
        <taxon>Magnoliopsida</taxon>
        <taxon>Liliopsida</taxon>
        <taxon>Araceae</taxon>
        <taxon>Aroideae</taxon>
        <taxon>Colocasieae</taxon>
        <taxon>Colocasia</taxon>
    </lineage>
</organism>
<dbReference type="EMBL" id="NMUH01001276">
    <property type="protein sequence ID" value="MQL90837.1"/>
    <property type="molecule type" value="Genomic_DNA"/>
</dbReference>
<accession>A0A843V8B6</accession>
<sequence length="163" mass="17908">MVEEEETFLASLWIEVIVHGPSHSGPLSGLGYSPPWWLAGYGLNFGFEIAYLCGFLAMNLKFGFDVAYLCGLLAMIWNLELGFDIAYLCGFLTIDLTSSELMTFCSKDDLEMLLLLEPSLAVELLAPLDLADFRGPTVTHSPCEACDSKVELIAPSIIEDGSW</sequence>